<gene>
    <name evidence="1" type="ORF">EVAR_26810_1</name>
</gene>
<dbReference type="AlphaFoldDB" id="A0A4C1WF30"/>
<keyword evidence="2" id="KW-1185">Reference proteome</keyword>
<protein>
    <submittedName>
        <fullName evidence="1">Uncharacterized protein</fullName>
    </submittedName>
</protein>
<name>A0A4C1WF30_EUMVA</name>
<sequence length="88" mass="10034">MDTCKFRGVTSALLVSWVGIGYLMEWESLEGEWATGFLTHWPKQNNESCIHVVLFVRRRRDSTVPRAGSTIWLFGLQPRTPWIQGAPG</sequence>
<accession>A0A4C1WF30</accession>
<evidence type="ECO:0000313" key="1">
    <source>
        <dbReference type="EMBL" id="GBP49102.1"/>
    </source>
</evidence>
<comment type="caution">
    <text evidence="1">The sequence shown here is derived from an EMBL/GenBank/DDBJ whole genome shotgun (WGS) entry which is preliminary data.</text>
</comment>
<reference evidence="1 2" key="1">
    <citation type="journal article" date="2019" name="Commun. Biol.">
        <title>The bagworm genome reveals a unique fibroin gene that provides high tensile strength.</title>
        <authorList>
            <person name="Kono N."/>
            <person name="Nakamura H."/>
            <person name="Ohtoshi R."/>
            <person name="Tomita M."/>
            <person name="Numata K."/>
            <person name="Arakawa K."/>
        </authorList>
    </citation>
    <scope>NUCLEOTIDE SEQUENCE [LARGE SCALE GENOMIC DNA]</scope>
</reference>
<dbReference type="EMBL" id="BGZK01000537">
    <property type="protein sequence ID" value="GBP49102.1"/>
    <property type="molecule type" value="Genomic_DNA"/>
</dbReference>
<evidence type="ECO:0000313" key="2">
    <source>
        <dbReference type="Proteomes" id="UP000299102"/>
    </source>
</evidence>
<organism evidence="1 2">
    <name type="scientific">Eumeta variegata</name>
    <name type="common">Bagworm moth</name>
    <name type="synonym">Eumeta japonica</name>
    <dbReference type="NCBI Taxonomy" id="151549"/>
    <lineage>
        <taxon>Eukaryota</taxon>
        <taxon>Metazoa</taxon>
        <taxon>Ecdysozoa</taxon>
        <taxon>Arthropoda</taxon>
        <taxon>Hexapoda</taxon>
        <taxon>Insecta</taxon>
        <taxon>Pterygota</taxon>
        <taxon>Neoptera</taxon>
        <taxon>Endopterygota</taxon>
        <taxon>Lepidoptera</taxon>
        <taxon>Glossata</taxon>
        <taxon>Ditrysia</taxon>
        <taxon>Tineoidea</taxon>
        <taxon>Psychidae</taxon>
        <taxon>Oiketicinae</taxon>
        <taxon>Eumeta</taxon>
    </lineage>
</organism>
<dbReference type="Proteomes" id="UP000299102">
    <property type="component" value="Unassembled WGS sequence"/>
</dbReference>
<proteinExistence type="predicted"/>